<reference evidence="2 3" key="1">
    <citation type="submission" date="2016-03" db="EMBL/GenBank/DDBJ databases">
        <title>Cyphomyrmex costatus WGS genome.</title>
        <authorList>
            <person name="Nygaard S."/>
            <person name="Hu H."/>
            <person name="Boomsma J."/>
            <person name="Zhang G."/>
        </authorList>
    </citation>
    <scope>NUCLEOTIDE SEQUENCE [LARGE SCALE GENOMIC DNA]</scope>
    <source>
        <strain evidence="2">MS0001</strain>
        <tissue evidence="2">Whole body</tissue>
    </source>
</reference>
<keyword evidence="3" id="KW-1185">Reference proteome</keyword>
<protein>
    <submittedName>
        <fullName evidence="2">Uncharacterized protein</fullName>
    </submittedName>
</protein>
<proteinExistence type="predicted"/>
<dbReference type="EMBL" id="KQ977171">
    <property type="protein sequence ID" value="KYN05116.1"/>
    <property type="molecule type" value="Genomic_DNA"/>
</dbReference>
<evidence type="ECO:0000313" key="3">
    <source>
        <dbReference type="Proteomes" id="UP000078542"/>
    </source>
</evidence>
<gene>
    <name evidence="2" type="ORF">ALC62_03916</name>
</gene>
<evidence type="ECO:0000256" key="1">
    <source>
        <dbReference type="SAM" id="MobiDB-lite"/>
    </source>
</evidence>
<accession>A0A195CWR6</accession>
<organism evidence="2 3">
    <name type="scientific">Cyphomyrmex costatus</name>
    <dbReference type="NCBI Taxonomy" id="456900"/>
    <lineage>
        <taxon>Eukaryota</taxon>
        <taxon>Metazoa</taxon>
        <taxon>Ecdysozoa</taxon>
        <taxon>Arthropoda</taxon>
        <taxon>Hexapoda</taxon>
        <taxon>Insecta</taxon>
        <taxon>Pterygota</taxon>
        <taxon>Neoptera</taxon>
        <taxon>Endopterygota</taxon>
        <taxon>Hymenoptera</taxon>
        <taxon>Apocrita</taxon>
        <taxon>Aculeata</taxon>
        <taxon>Formicoidea</taxon>
        <taxon>Formicidae</taxon>
        <taxon>Myrmicinae</taxon>
        <taxon>Cyphomyrmex</taxon>
    </lineage>
</organism>
<sequence length="155" mass="16594">MVPAGLRDHSTTTTAVTRRIALPAAVTGVTADTWNVTGYVASGVASRRKVSRVVFNNVAFPSTAQYAQRSPCKKSRGDGNDTSKNPQKTKFVFRVIRVQTRRAAIKLGIAVASRVVQAGNRKLERAATTAVADVAASCGHAGFKGHRKTREKSNK</sequence>
<dbReference type="AlphaFoldDB" id="A0A195CWR6"/>
<evidence type="ECO:0000313" key="2">
    <source>
        <dbReference type="EMBL" id="KYN05116.1"/>
    </source>
</evidence>
<feature type="region of interest" description="Disordered" evidence="1">
    <location>
        <begin position="67"/>
        <end position="86"/>
    </location>
</feature>
<name>A0A195CWR6_9HYME</name>
<dbReference type="Proteomes" id="UP000078542">
    <property type="component" value="Unassembled WGS sequence"/>
</dbReference>